<organism evidence="2">
    <name type="scientific">marine sediment metagenome</name>
    <dbReference type="NCBI Taxonomy" id="412755"/>
    <lineage>
        <taxon>unclassified sequences</taxon>
        <taxon>metagenomes</taxon>
        <taxon>ecological metagenomes</taxon>
    </lineage>
</organism>
<name>A0A0F8YIC2_9ZZZZ</name>
<gene>
    <name evidence="2" type="ORF">LCGC14_3151570</name>
</gene>
<comment type="caution">
    <text evidence="2">The sequence shown here is derived from an EMBL/GenBank/DDBJ whole genome shotgun (WGS) entry which is preliminary data.</text>
</comment>
<evidence type="ECO:0000313" key="2">
    <source>
        <dbReference type="EMBL" id="KKK47796.1"/>
    </source>
</evidence>
<dbReference type="AlphaFoldDB" id="A0A0F8YIC2"/>
<feature type="region of interest" description="Disordered" evidence="1">
    <location>
        <begin position="1"/>
        <end position="60"/>
    </location>
</feature>
<reference evidence="2" key="1">
    <citation type="journal article" date="2015" name="Nature">
        <title>Complex archaea that bridge the gap between prokaryotes and eukaryotes.</title>
        <authorList>
            <person name="Spang A."/>
            <person name="Saw J.H."/>
            <person name="Jorgensen S.L."/>
            <person name="Zaremba-Niedzwiedzka K."/>
            <person name="Martijn J."/>
            <person name="Lind A.E."/>
            <person name="van Eijk R."/>
            <person name="Schleper C."/>
            <person name="Guy L."/>
            <person name="Ettema T.J."/>
        </authorList>
    </citation>
    <scope>NUCLEOTIDE SEQUENCE</scope>
</reference>
<sequence>MTKSAELPENEASPNAIGTQRPGEEALSGTSQQPKSALSTTPCSPEVPAKTKAGDIHPIPRVSLPGIVGIEAVEEGVRRAWNKKVELLEAKETKFFAFQGKVVETEEVEAQGIQLKAAQAIHEVSGAVPGRPREDDRSRREPQTINLTVLFGISPPGEVVEAVDAQFEEVGEEVSKPAQTSPPPTGGGGSVTRRF</sequence>
<protein>
    <submittedName>
        <fullName evidence="2">Uncharacterized protein</fullName>
    </submittedName>
</protein>
<dbReference type="EMBL" id="LAZR01069390">
    <property type="protein sequence ID" value="KKK47796.1"/>
    <property type="molecule type" value="Genomic_DNA"/>
</dbReference>
<evidence type="ECO:0000256" key="1">
    <source>
        <dbReference type="SAM" id="MobiDB-lite"/>
    </source>
</evidence>
<proteinExistence type="predicted"/>
<feature type="compositionally biased region" description="Gly residues" evidence="1">
    <location>
        <begin position="186"/>
        <end position="195"/>
    </location>
</feature>
<accession>A0A0F8YIC2</accession>
<feature type="compositionally biased region" description="Polar residues" evidence="1">
    <location>
        <begin position="28"/>
        <end position="43"/>
    </location>
</feature>
<feature type="region of interest" description="Disordered" evidence="1">
    <location>
        <begin position="169"/>
        <end position="195"/>
    </location>
</feature>